<organism evidence="2 3">
    <name type="scientific">Panicum virgatum</name>
    <name type="common">Blackwell switchgrass</name>
    <dbReference type="NCBI Taxonomy" id="38727"/>
    <lineage>
        <taxon>Eukaryota</taxon>
        <taxon>Viridiplantae</taxon>
        <taxon>Streptophyta</taxon>
        <taxon>Embryophyta</taxon>
        <taxon>Tracheophyta</taxon>
        <taxon>Spermatophyta</taxon>
        <taxon>Magnoliopsida</taxon>
        <taxon>Liliopsida</taxon>
        <taxon>Poales</taxon>
        <taxon>Poaceae</taxon>
        <taxon>PACMAD clade</taxon>
        <taxon>Panicoideae</taxon>
        <taxon>Panicodae</taxon>
        <taxon>Paniceae</taxon>
        <taxon>Panicinae</taxon>
        <taxon>Panicum</taxon>
        <taxon>Panicum sect. Hiantes</taxon>
    </lineage>
</organism>
<evidence type="ECO:0000256" key="1">
    <source>
        <dbReference type="SAM" id="MobiDB-lite"/>
    </source>
</evidence>
<gene>
    <name evidence="2" type="ORF">PVAP13_4NG300600</name>
</gene>
<accession>A0A8T0TIZ0</accession>
<proteinExistence type="predicted"/>
<evidence type="ECO:0000313" key="3">
    <source>
        <dbReference type="Proteomes" id="UP000823388"/>
    </source>
</evidence>
<dbReference type="Proteomes" id="UP000823388">
    <property type="component" value="Chromosome 4N"/>
</dbReference>
<name>A0A8T0TIZ0_PANVG</name>
<comment type="caution">
    <text evidence="2">The sequence shown here is derived from an EMBL/GenBank/DDBJ whole genome shotgun (WGS) entry which is preliminary data.</text>
</comment>
<reference evidence="2" key="1">
    <citation type="submission" date="2020-05" db="EMBL/GenBank/DDBJ databases">
        <title>WGS assembly of Panicum virgatum.</title>
        <authorList>
            <person name="Lovell J.T."/>
            <person name="Jenkins J."/>
            <person name="Shu S."/>
            <person name="Juenger T.E."/>
            <person name="Schmutz J."/>
        </authorList>
    </citation>
    <scope>NUCLEOTIDE SEQUENCE</scope>
    <source>
        <strain evidence="2">AP13</strain>
    </source>
</reference>
<feature type="region of interest" description="Disordered" evidence="1">
    <location>
        <begin position="26"/>
        <end position="83"/>
    </location>
</feature>
<evidence type="ECO:0000313" key="2">
    <source>
        <dbReference type="EMBL" id="KAG2607959.1"/>
    </source>
</evidence>
<dbReference type="EMBL" id="CM029044">
    <property type="protein sequence ID" value="KAG2607959.1"/>
    <property type="molecule type" value="Genomic_DNA"/>
</dbReference>
<sequence length="174" mass="19494">MEQILKDQQLLAKQIEVTGDAVARLTLDRSPVQEEEEPPSPTLSHGLPEHHRRPPRPPLAGTSFRSRSHGQGQRSAEGFGGRHVIPKMSCPTFDGSNPRIWKSKCLDYFQLCNIDEAFWATAASLNMDGNAAKWLQVYKKKHGLGDWDSFSKAVEAKFGAHDYRDAIEELLALK</sequence>
<feature type="compositionally biased region" description="Polar residues" evidence="1">
    <location>
        <begin position="63"/>
        <end position="74"/>
    </location>
</feature>
<keyword evidence="3" id="KW-1185">Reference proteome</keyword>
<evidence type="ECO:0008006" key="4">
    <source>
        <dbReference type="Google" id="ProtNLM"/>
    </source>
</evidence>
<dbReference type="AlphaFoldDB" id="A0A8T0TIZ0"/>
<protein>
    <recommendedName>
        <fullName evidence="4">Retrotransposon gag domain-containing protein</fullName>
    </recommendedName>
</protein>